<reference evidence="1" key="1">
    <citation type="submission" date="2014-09" db="EMBL/GenBank/DDBJ databases">
        <authorList>
            <person name="Magalhaes I.L.F."/>
            <person name="Oliveira U."/>
            <person name="Santos F.R."/>
            <person name="Vidigal T.H.D.A."/>
            <person name="Brescovit A.D."/>
            <person name="Santos A.J."/>
        </authorList>
    </citation>
    <scope>NUCLEOTIDE SEQUENCE</scope>
    <source>
        <tissue evidence="1">Shoot tissue taken approximately 20 cm above the soil surface</tissue>
    </source>
</reference>
<reference evidence="1" key="2">
    <citation type="journal article" date="2015" name="Data Brief">
        <title>Shoot transcriptome of the giant reed, Arundo donax.</title>
        <authorList>
            <person name="Barrero R.A."/>
            <person name="Guerrero F.D."/>
            <person name="Moolhuijzen P."/>
            <person name="Goolsby J.A."/>
            <person name="Tidwell J."/>
            <person name="Bellgard S.E."/>
            <person name="Bellgard M.I."/>
        </authorList>
    </citation>
    <scope>NUCLEOTIDE SEQUENCE</scope>
    <source>
        <tissue evidence="1">Shoot tissue taken approximately 20 cm above the soil surface</tissue>
    </source>
</reference>
<dbReference type="AlphaFoldDB" id="A0A0A9AQF1"/>
<proteinExistence type="predicted"/>
<accession>A0A0A9AQF1</accession>
<organism evidence="1">
    <name type="scientific">Arundo donax</name>
    <name type="common">Giant reed</name>
    <name type="synonym">Donax arundinaceus</name>
    <dbReference type="NCBI Taxonomy" id="35708"/>
    <lineage>
        <taxon>Eukaryota</taxon>
        <taxon>Viridiplantae</taxon>
        <taxon>Streptophyta</taxon>
        <taxon>Embryophyta</taxon>
        <taxon>Tracheophyta</taxon>
        <taxon>Spermatophyta</taxon>
        <taxon>Magnoliopsida</taxon>
        <taxon>Liliopsida</taxon>
        <taxon>Poales</taxon>
        <taxon>Poaceae</taxon>
        <taxon>PACMAD clade</taxon>
        <taxon>Arundinoideae</taxon>
        <taxon>Arundineae</taxon>
        <taxon>Arundo</taxon>
    </lineage>
</organism>
<dbReference type="EMBL" id="GBRH01243931">
    <property type="protein sequence ID" value="JAD53964.1"/>
    <property type="molecule type" value="Transcribed_RNA"/>
</dbReference>
<sequence length="29" mass="3311">MEGDAQVPGHVQSFFVGFRNRTLVRIDFS</sequence>
<name>A0A0A9AQF1_ARUDO</name>
<evidence type="ECO:0000313" key="1">
    <source>
        <dbReference type="EMBL" id="JAD53964.1"/>
    </source>
</evidence>
<protein>
    <submittedName>
        <fullName evidence="1">Uncharacterized protein</fullName>
    </submittedName>
</protein>